<sequence>MTVVILGWATSAQSTEAQSVPTKPSPLLTTPPLVNPAPFTLSDALAGLSTSAQYRQAQLALSTAHAQLQAAQANLGPTAGVNGSVSLASGSSTATNGTVSSSTDLSISAGASVSLPVLPWSAAQTAARAYAVARATFAQTSAALTASTELAFAP</sequence>
<dbReference type="Gene3D" id="1.20.1600.10">
    <property type="entry name" value="Outer membrane efflux proteins (OEP)"/>
    <property type="match status" value="1"/>
</dbReference>
<gene>
    <name evidence="1" type="ORF">GCM10008957_33130</name>
</gene>
<dbReference type="GO" id="GO:0015562">
    <property type="term" value="F:efflux transmembrane transporter activity"/>
    <property type="evidence" value="ECO:0007669"/>
    <property type="project" value="InterPro"/>
</dbReference>
<keyword evidence="2" id="KW-1185">Reference proteome</keyword>
<accession>A0A918F806</accession>
<protein>
    <recommendedName>
        <fullName evidence="3">Transporter</fullName>
    </recommendedName>
</protein>
<evidence type="ECO:0000313" key="2">
    <source>
        <dbReference type="Proteomes" id="UP000603865"/>
    </source>
</evidence>
<comment type="caution">
    <text evidence="1">The sequence shown here is derived from an EMBL/GenBank/DDBJ whole genome shotgun (WGS) entry which is preliminary data.</text>
</comment>
<reference evidence="1" key="1">
    <citation type="journal article" date="2014" name="Int. J. Syst. Evol. Microbiol.">
        <title>Complete genome sequence of Corynebacterium casei LMG S-19264T (=DSM 44701T), isolated from a smear-ripened cheese.</title>
        <authorList>
            <consortium name="US DOE Joint Genome Institute (JGI-PGF)"/>
            <person name="Walter F."/>
            <person name="Albersmeier A."/>
            <person name="Kalinowski J."/>
            <person name="Ruckert C."/>
        </authorList>
    </citation>
    <scope>NUCLEOTIDE SEQUENCE</scope>
    <source>
        <strain evidence="1">JCM 31311</strain>
    </source>
</reference>
<reference evidence="1" key="2">
    <citation type="submission" date="2020-09" db="EMBL/GenBank/DDBJ databases">
        <authorList>
            <person name="Sun Q."/>
            <person name="Ohkuma M."/>
        </authorList>
    </citation>
    <scope>NUCLEOTIDE SEQUENCE</scope>
    <source>
        <strain evidence="1">JCM 31311</strain>
    </source>
</reference>
<dbReference type="SUPFAM" id="SSF56954">
    <property type="entry name" value="Outer membrane efflux proteins (OEP)"/>
    <property type="match status" value="1"/>
</dbReference>
<organism evidence="1 2">
    <name type="scientific">Deinococcus ruber</name>
    <dbReference type="NCBI Taxonomy" id="1848197"/>
    <lineage>
        <taxon>Bacteria</taxon>
        <taxon>Thermotogati</taxon>
        <taxon>Deinococcota</taxon>
        <taxon>Deinococci</taxon>
        <taxon>Deinococcales</taxon>
        <taxon>Deinococcaceae</taxon>
        <taxon>Deinococcus</taxon>
    </lineage>
</organism>
<name>A0A918F806_9DEIO</name>
<dbReference type="EMBL" id="BMQL01000021">
    <property type="protein sequence ID" value="GGR17771.1"/>
    <property type="molecule type" value="Genomic_DNA"/>
</dbReference>
<dbReference type="AlphaFoldDB" id="A0A918F806"/>
<evidence type="ECO:0000313" key="1">
    <source>
        <dbReference type="EMBL" id="GGR17771.1"/>
    </source>
</evidence>
<evidence type="ECO:0008006" key="3">
    <source>
        <dbReference type="Google" id="ProtNLM"/>
    </source>
</evidence>
<proteinExistence type="predicted"/>
<dbReference type="Proteomes" id="UP000603865">
    <property type="component" value="Unassembled WGS sequence"/>
</dbReference>